<evidence type="ECO:0000256" key="9">
    <source>
        <dbReference type="ARBA" id="ARBA00022842"/>
    </source>
</evidence>
<dbReference type="NCBIfam" id="NF001236">
    <property type="entry name" value="PRK00203.1"/>
    <property type="match status" value="1"/>
</dbReference>
<evidence type="ECO:0000256" key="4">
    <source>
        <dbReference type="ARBA" id="ARBA00012180"/>
    </source>
</evidence>
<name>D7CUI4_TRURR</name>
<feature type="binding site" evidence="10">
    <location>
        <position position="62"/>
    </location>
    <ligand>
        <name>Mg(2+)</name>
        <dbReference type="ChEBI" id="CHEBI:18420"/>
        <label>1</label>
    </ligand>
</feature>
<feature type="binding site" evidence="10">
    <location>
        <position position="84"/>
    </location>
    <ligand>
        <name>Mg(2+)</name>
        <dbReference type="ChEBI" id="CHEBI:18420"/>
        <label>1</label>
    </ligand>
</feature>
<reference evidence="12 13" key="2">
    <citation type="journal article" date="2011" name="Stand. Genomic Sci.">
        <title>Complete genome sequence of Truepera radiovictrix type strain (RQ-24).</title>
        <authorList>
            <person name="Ivanova N."/>
            <person name="Rohde C."/>
            <person name="Munk C."/>
            <person name="Nolan M."/>
            <person name="Lucas S."/>
            <person name="Del Rio T.G."/>
            <person name="Tice H."/>
            <person name="Deshpande S."/>
            <person name="Cheng J.F."/>
            <person name="Tapia R."/>
            <person name="Han C."/>
            <person name="Goodwin L."/>
            <person name="Pitluck S."/>
            <person name="Liolios K."/>
            <person name="Mavromatis K."/>
            <person name="Mikhailova N."/>
            <person name="Pati A."/>
            <person name="Chen A."/>
            <person name="Palaniappan K."/>
            <person name="Land M."/>
            <person name="Hauser L."/>
            <person name="Chang Y.J."/>
            <person name="Jeffries C.D."/>
            <person name="Brambilla E."/>
            <person name="Rohde M."/>
            <person name="Goker M."/>
            <person name="Tindall B.J."/>
            <person name="Woyke T."/>
            <person name="Bristow J."/>
            <person name="Eisen J.A."/>
            <person name="Markowitz V."/>
            <person name="Hugenholtz P."/>
            <person name="Kyrpides N.C."/>
            <person name="Klenk H.P."/>
            <person name="Lapidus A."/>
        </authorList>
    </citation>
    <scope>NUCLEOTIDE SEQUENCE [LARGE SCALE GENOMIC DNA]</scope>
    <source>
        <strain evidence="13">DSM 17093 / CIP 108686 / LMG 22925 / RQ-24</strain>
    </source>
</reference>
<dbReference type="SUPFAM" id="SSF53098">
    <property type="entry name" value="Ribonuclease H-like"/>
    <property type="match status" value="1"/>
</dbReference>
<comment type="function">
    <text evidence="10">Endonuclease that specifically degrades the RNA of RNA-DNA hybrids.</text>
</comment>
<protein>
    <recommendedName>
        <fullName evidence="4 10">Ribonuclease H</fullName>
        <shortName evidence="10">RNase H</shortName>
        <ecNumber evidence="4 10">3.1.26.4</ecNumber>
    </recommendedName>
</protein>
<dbReference type="EMBL" id="CP002049">
    <property type="protein sequence ID" value="ADI15769.1"/>
    <property type="molecule type" value="Genomic_DNA"/>
</dbReference>
<sequence length="160" mass="18144">MTLTDFPHHPPAKAPRKAVLIYTDGSCDTASRRGGWSYLLVYGEHRKTASGSASDTTNNRMELTAAVEALSALTEPCAVTLVTDSQYLKKAFSEGWLRSWQRNGWRTAGKQPVKNRDLWERLLELTARHQLTWRWTRGHAGDPENELVDRLALQARQRGR</sequence>
<evidence type="ECO:0000256" key="3">
    <source>
        <dbReference type="ARBA" id="ARBA00011245"/>
    </source>
</evidence>
<dbReference type="EC" id="3.1.26.4" evidence="4 10"/>
<dbReference type="OrthoDB" id="7845843at2"/>
<evidence type="ECO:0000256" key="7">
    <source>
        <dbReference type="ARBA" id="ARBA00022759"/>
    </source>
</evidence>
<reference evidence="13" key="1">
    <citation type="submission" date="2010-05" db="EMBL/GenBank/DDBJ databases">
        <title>The complete genome of Truepera radiovictris DSM 17093.</title>
        <authorList>
            <consortium name="US DOE Joint Genome Institute (JGI-PGF)"/>
            <person name="Lucas S."/>
            <person name="Copeland A."/>
            <person name="Lapidus A."/>
            <person name="Glavina del Rio T."/>
            <person name="Dalin E."/>
            <person name="Tice H."/>
            <person name="Bruce D."/>
            <person name="Goodwin L."/>
            <person name="Pitluck S."/>
            <person name="Kyrpides N."/>
            <person name="Mavromatis K."/>
            <person name="Ovchinnikova G."/>
            <person name="Munk A.C."/>
            <person name="Detter J.C."/>
            <person name="Han C."/>
            <person name="Tapia R."/>
            <person name="Land M."/>
            <person name="Hauser L."/>
            <person name="Markowitz V."/>
            <person name="Cheng J.-F."/>
            <person name="Hugenholtz P."/>
            <person name="Woyke T."/>
            <person name="Wu D."/>
            <person name="Tindall B."/>
            <person name="Pomrenke H.G."/>
            <person name="Brambilla E."/>
            <person name="Klenk H.-P."/>
            <person name="Eisen J.A."/>
        </authorList>
    </citation>
    <scope>NUCLEOTIDE SEQUENCE [LARGE SCALE GENOMIC DNA]</scope>
    <source>
        <strain evidence="13">DSM 17093 / CIP 108686 / LMG 22925 / RQ-24</strain>
    </source>
</reference>
<dbReference type="InterPro" id="IPR002156">
    <property type="entry name" value="RNaseH_domain"/>
</dbReference>
<dbReference type="KEGG" id="tra:Trad_2665"/>
<dbReference type="PROSITE" id="PS50879">
    <property type="entry name" value="RNASE_H_1"/>
    <property type="match status" value="1"/>
</dbReference>
<keyword evidence="10" id="KW-0963">Cytoplasm</keyword>
<comment type="subunit">
    <text evidence="3 10">Monomer.</text>
</comment>
<keyword evidence="13" id="KW-1185">Reference proteome</keyword>
<comment type="cofactor">
    <cofactor evidence="10">
        <name>Mg(2+)</name>
        <dbReference type="ChEBI" id="CHEBI:18420"/>
    </cofactor>
    <text evidence="10">Binds 1 Mg(2+) ion per subunit. May bind a second metal ion at a regulatory site, or after substrate binding.</text>
</comment>
<dbReference type="HAMAP" id="MF_00042">
    <property type="entry name" value="RNase_H"/>
    <property type="match status" value="1"/>
</dbReference>
<organism evidence="12 13">
    <name type="scientific">Truepera radiovictrix (strain DSM 17093 / CIP 108686 / LMG 22925 / RQ-24)</name>
    <dbReference type="NCBI Taxonomy" id="649638"/>
    <lineage>
        <taxon>Bacteria</taxon>
        <taxon>Thermotogati</taxon>
        <taxon>Deinococcota</taxon>
        <taxon>Deinococci</taxon>
        <taxon>Trueperales</taxon>
        <taxon>Trueperaceae</taxon>
        <taxon>Truepera</taxon>
    </lineage>
</organism>
<dbReference type="InterPro" id="IPR022892">
    <property type="entry name" value="RNaseHI"/>
</dbReference>
<accession>D7CUI4</accession>
<dbReference type="GO" id="GO:0005737">
    <property type="term" value="C:cytoplasm"/>
    <property type="evidence" value="ECO:0007669"/>
    <property type="project" value="UniProtKB-SubCell"/>
</dbReference>
<keyword evidence="6 10" id="KW-0479">Metal-binding</keyword>
<keyword evidence="5 10" id="KW-0540">Nuclease</keyword>
<feature type="binding site" evidence="10">
    <location>
        <position position="149"/>
    </location>
    <ligand>
        <name>Mg(2+)</name>
        <dbReference type="ChEBI" id="CHEBI:18420"/>
        <label>2</label>
    </ligand>
</feature>
<evidence type="ECO:0000256" key="10">
    <source>
        <dbReference type="HAMAP-Rule" id="MF_00042"/>
    </source>
</evidence>
<dbReference type="InterPro" id="IPR036397">
    <property type="entry name" value="RNaseH_sf"/>
</dbReference>
<dbReference type="GO" id="GO:0003676">
    <property type="term" value="F:nucleic acid binding"/>
    <property type="evidence" value="ECO:0007669"/>
    <property type="project" value="InterPro"/>
</dbReference>
<dbReference type="Gene3D" id="3.30.420.10">
    <property type="entry name" value="Ribonuclease H-like superfamily/Ribonuclease H"/>
    <property type="match status" value="1"/>
</dbReference>
<dbReference type="Pfam" id="PF00075">
    <property type="entry name" value="RNase_H"/>
    <property type="match status" value="1"/>
</dbReference>
<dbReference type="GO" id="GO:0000287">
    <property type="term" value="F:magnesium ion binding"/>
    <property type="evidence" value="ECO:0007669"/>
    <property type="project" value="UniProtKB-UniRule"/>
</dbReference>
<dbReference type="CDD" id="cd09278">
    <property type="entry name" value="RNase_HI_prokaryote_like"/>
    <property type="match status" value="1"/>
</dbReference>
<proteinExistence type="inferred from homology"/>
<dbReference type="Proteomes" id="UP000000379">
    <property type="component" value="Chromosome"/>
</dbReference>
<dbReference type="InterPro" id="IPR050092">
    <property type="entry name" value="RNase_H"/>
</dbReference>
<feature type="binding site" evidence="10">
    <location>
        <position position="24"/>
    </location>
    <ligand>
        <name>Mg(2+)</name>
        <dbReference type="ChEBI" id="CHEBI:18420"/>
        <label>2</label>
    </ligand>
</feature>
<keyword evidence="9 10" id="KW-0460">Magnesium</keyword>
<dbReference type="HOGENOM" id="CLU_030894_6_2_0"/>
<feature type="binding site" evidence="10">
    <location>
        <position position="24"/>
    </location>
    <ligand>
        <name>Mg(2+)</name>
        <dbReference type="ChEBI" id="CHEBI:18420"/>
        <label>1</label>
    </ligand>
</feature>
<evidence type="ECO:0000259" key="11">
    <source>
        <dbReference type="PROSITE" id="PS50879"/>
    </source>
</evidence>
<dbReference type="AlphaFoldDB" id="D7CUI4"/>
<evidence type="ECO:0000313" key="13">
    <source>
        <dbReference type="Proteomes" id="UP000000379"/>
    </source>
</evidence>
<feature type="domain" description="RNase H type-1" evidence="11">
    <location>
        <begin position="15"/>
        <end position="157"/>
    </location>
</feature>
<comment type="similarity">
    <text evidence="2 10">Belongs to the RNase H family.</text>
</comment>
<dbReference type="RefSeq" id="WP_013179130.1">
    <property type="nucleotide sequence ID" value="NC_014221.1"/>
</dbReference>
<gene>
    <name evidence="10" type="primary">rnhA</name>
    <name evidence="12" type="ordered locus">Trad_2665</name>
</gene>
<evidence type="ECO:0000313" key="12">
    <source>
        <dbReference type="EMBL" id="ADI15769.1"/>
    </source>
</evidence>
<evidence type="ECO:0000256" key="6">
    <source>
        <dbReference type="ARBA" id="ARBA00022723"/>
    </source>
</evidence>
<evidence type="ECO:0000256" key="8">
    <source>
        <dbReference type="ARBA" id="ARBA00022801"/>
    </source>
</evidence>
<dbReference type="PANTHER" id="PTHR10642:SF26">
    <property type="entry name" value="RIBONUCLEASE H1"/>
    <property type="match status" value="1"/>
</dbReference>
<comment type="subcellular location">
    <subcellularLocation>
        <location evidence="10">Cytoplasm</location>
    </subcellularLocation>
</comment>
<dbReference type="GO" id="GO:0004523">
    <property type="term" value="F:RNA-DNA hybrid ribonuclease activity"/>
    <property type="evidence" value="ECO:0007669"/>
    <property type="project" value="UniProtKB-UniRule"/>
</dbReference>
<keyword evidence="7 10" id="KW-0255">Endonuclease</keyword>
<dbReference type="eggNOG" id="COG0328">
    <property type="taxonomic scope" value="Bacteria"/>
</dbReference>
<dbReference type="GO" id="GO:0043137">
    <property type="term" value="P:DNA replication, removal of RNA primer"/>
    <property type="evidence" value="ECO:0007669"/>
    <property type="project" value="TreeGrafter"/>
</dbReference>
<evidence type="ECO:0000256" key="5">
    <source>
        <dbReference type="ARBA" id="ARBA00022722"/>
    </source>
</evidence>
<evidence type="ECO:0000256" key="2">
    <source>
        <dbReference type="ARBA" id="ARBA00005300"/>
    </source>
</evidence>
<comment type="catalytic activity">
    <reaction evidence="1 10">
        <text>Endonucleolytic cleavage to 5'-phosphomonoester.</text>
        <dbReference type="EC" id="3.1.26.4"/>
    </reaction>
</comment>
<dbReference type="PANTHER" id="PTHR10642">
    <property type="entry name" value="RIBONUCLEASE H1"/>
    <property type="match status" value="1"/>
</dbReference>
<dbReference type="STRING" id="649638.Trad_2665"/>
<evidence type="ECO:0000256" key="1">
    <source>
        <dbReference type="ARBA" id="ARBA00000077"/>
    </source>
</evidence>
<dbReference type="InterPro" id="IPR012337">
    <property type="entry name" value="RNaseH-like_sf"/>
</dbReference>
<keyword evidence="8 10" id="KW-0378">Hydrolase</keyword>